<evidence type="ECO:0000256" key="1">
    <source>
        <dbReference type="ARBA" id="ARBA00004651"/>
    </source>
</evidence>
<feature type="non-terminal residue" evidence="10">
    <location>
        <position position="1"/>
    </location>
</feature>
<comment type="function">
    <text evidence="9">Polymerizes chitin, a structural polymer of the cell wall and septum, by transferring the sugar moiety of UDP-GlcNAc to the non-reducing end of the growing chitin polymer.</text>
</comment>
<dbReference type="GO" id="GO:0006031">
    <property type="term" value="P:chitin biosynthetic process"/>
    <property type="evidence" value="ECO:0007669"/>
    <property type="project" value="TreeGrafter"/>
</dbReference>
<comment type="catalytic activity">
    <reaction evidence="9">
        <text>[(1-&gt;4)-N-acetyl-beta-D-glucosaminyl](n) + UDP-N-acetyl-alpha-D-glucosamine = [(1-&gt;4)-N-acetyl-beta-D-glucosaminyl](n+1) + UDP + H(+)</text>
        <dbReference type="Rhea" id="RHEA:16637"/>
        <dbReference type="Rhea" id="RHEA-COMP:9593"/>
        <dbReference type="Rhea" id="RHEA-COMP:9595"/>
        <dbReference type="ChEBI" id="CHEBI:15378"/>
        <dbReference type="ChEBI" id="CHEBI:17029"/>
        <dbReference type="ChEBI" id="CHEBI:57705"/>
        <dbReference type="ChEBI" id="CHEBI:58223"/>
        <dbReference type="EC" id="2.4.1.16"/>
    </reaction>
</comment>
<protein>
    <recommendedName>
        <fullName evidence="2 9">Chitin synthase</fullName>
        <ecNumber evidence="2 9">2.4.1.16</ecNumber>
    </recommendedName>
</protein>
<dbReference type="STRING" id="246404.A0A507DIW6"/>
<keyword evidence="9" id="KW-1133">Transmembrane helix</keyword>
<keyword evidence="8 9" id="KW-0961">Cell wall biogenesis/degradation</keyword>
<dbReference type="AlphaFoldDB" id="A0A507DIW6"/>
<reference evidence="10 11" key="1">
    <citation type="journal article" date="2019" name="Sci. Rep.">
        <title>Comparative genomics of chytrid fungi reveal insights into the obligate biotrophic and pathogenic lifestyle of Synchytrium endobioticum.</title>
        <authorList>
            <person name="van de Vossenberg B.T.L.H."/>
            <person name="Warris S."/>
            <person name="Nguyen H.D.T."/>
            <person name="van Gent-Pelzer M.P.E."/>
            <person name="Joly D.L."/>
            <person name="van de Geest H.C."/>
            <person name="Bonants P.J.M."/>
            <person name="Smith D.S."/>
            <person name="Levesque C.A."/>
            <person name="van der Lee T.A.J."/>
        </authorList>
    </citation>
    <scope>NUCLEOTIDE SEQUENCE [LARGE SCALE GENOMIC DNA]</scope>
    <source>
        <strain evidence="10 11">CBS 675.73</strain>
    </source>
</reference>
<keyword evidence="7 9" id="KW-0472">Membrane</keyword>
<comment type="subcellular location">
    <subcellularLocation>
        <location evidence="1 9">Cell membrane</location>
        <topology evidence="1 9">Multi-pass membrane protein</topology>
    </subcellularLocation>
</comment>
<keyword evidence="5 9" id="KW-0808">Transferase</keyword>
<feature type="transmembrane region" description="Helical" evidence="9">
    <location>
        <begin position="343"/>
        <end position="366"/>
    </location>
</feature>
<feature type="transmembrane region" description="Helical" evidence="9">
    <location>
        <begin position="202"/>
        <end position="225"/>
    </location>
</feature>
<dbReference type="EC" id="2.4.1.16" evidence="2 9"/>
<keyword evidence="4 9" id="KW-0328">Glycosyltransferase</keyword>
<keyword evidence="6 9" id="KW-0812">Transmembrane</keyword>
<evidence type="ECO:0000313" key="11">
    <source>
        <dbReference type="Proteomes" id="UP000320333"/>
    </source>
</evidence>
<dbReference type="EMBL" id="QEAP01001116">
    <property type="protein sequence ID" value="TPX51649.1"/>
    <property type="molecule type" value="Genomic_DNA"/>
</dbReference>
<feature type="transmembrane region" description="Helical" evidence="9">
    <location>
        <begin position="378"/>
        <end position="402"/>
    </location>
</feature>
<dbReference type="OrthoDB" id="26569at2759"/>
<dbReference type="GO" id="GO:0005886">
    <property type="term" value="C:plasma membrane"/>
    <property type="evidence" value="ECO:0007669"/>
    <property type="project" value="UniProtKB-SubCell"/>
</dbReference>
<dbReference type="GO" id="GO:0004100">
    <property type="term" value="F:chitin synthase activity"/>
    <property type="evidence" value="ECO:0007669"/>
    <property type="project" value="UniProtKB-EC"/>
</dbReference>
<evidence type="ECO:0000256" key="2">
    <source>
        <dbReference type="ARBA" id="ARBA00012543"/>
    </source>
</evidence>
<proteinExistence type="inferred from homology"/>
<feature type="transmembrane region" description="Helical" evidence="9">
    <location>
        <begin position="155"/>
        <end position="182"/>
    </location>
</feature>
<accession>A0A507DIW6</accession>
<keyword evidence="3 9" id="KW-1003">Cell membrane</keyword>
<evidence type="ECO:0000256" key="5">
    <source>
        <dbReference type="ARBA" id="ARBA00022679"/>
    </source>
</evidence>
<feature type="transmembrane region" description="Helical" evidence="9">
    <location>
        <begin position="86"/>
        <end position="110"/>
    </location>
</feature>
<evidence type="ECO:0000313" key="10">
    <source>
        <dbReference type="EMBL" id="TPX51649.1"/>
    </source>
</evidence>
<dbReference type="GO" id="GO:0071555">
    <property type="term" value="P:cell wall organization"/>
    <property type="evidence" value="ECO:0007669"/>
    <property type="project" value="UniProtKB-KW"/>
</dbReference>
<dbReference type="InterPro" id="IPR004835">
    <property type="entry name" value="Chitin_synth"/>
</dbReference>
<comment type="similarity">
    <text evidence="9">Belongs to the chitin synthase family.</text>
</comment>
<dbReference type="PANTHER" id="PTHR22914">
    <property type="entry name" value="CHITIN SYNTHASE"/>
    <property type="match status" value="1"/>
</dbReference>
<dbReference type="Pfam" id="PF01644">
    <property type="entry name" value="Chitin_synth_1"/>
    <property type="match status" value="1"/>
</dbReference>
<name>A0A507DIW6_9FUNG</name>
<organism evidence="10 11">
    <name type="scientific">Chytriomyces confervae</name>
    <dbReference type="NCBI Taxonomy" id="246404"/>
    <lineage>
        <taxon>Eukaryota</taxon>
        <taxon>Fungi</taxon>
        <taxon>Fungi incertae sedis</taxon>
        <taxon>Chytridiomycota</taxon>
        <taxon>Chytridiomycota incertae sedis</taxon>
        <taxon>Chytridiomycetes</taxon>
        <taxon>Chytridiales</taxon>
        <taxon>Chytriomycetaceae</taxon>
        <taxon>Chytriomyces</taxon>
    </lineage>
</organism>
<sequence>AEDRILCFELVSKRGQAWVLKYVRRAKAETDVPDTVPEFISQRRRWLNGSFFAGVHALVNCHQILTRSNHPLGRKFLFMFQSFYNLVNLLFNWFSLGNMYLIFVFLVGSVVNNPATDPFGGYGRVVFIAMRQLYLYALLLVFLSSLGNRPQGSKALYLGCFVLFAAIMGLLLYITACSLIQTIPRTEEQWAADFSSVSQGPIVMNLLLSLGCTYGVYFLASFLFLDPWHMFTSMVQYWLLMPSFINILMVYAFCNIHDVSWGTKGDNNIPADVAPIIANTGPTGGNPVCITDLPTNQSDIDDLYEKLLQDLSTKPINSFGGWFSKRAPASREDFFKLFRTRVVLAWLSSNALLIMVMTTPEIAGLIGVSEESANNPYVVVILWSVAVLSILRFIGSCIYLVLP</sequence>
<evidence type="ECO:0000256" key="3">
    <source>
        <dbReference type="ARBA" id="ARBA00022475"/>
    </source>
</evidence>
<evidence type="ECO:0000256" key="6">
    <source>
        <dbReference type="ARBA" id="ARBA00022692"/>
    </source>
</evidence>
<evidence type="ECO:0000256" key="4">
    <source>
        <dbReference type="ARBA" id="ARBA00022676"/>
    </source>
</evidence>
<comment type="caution">
    <text evidence="10">The sequence shown here is derived from an EMBL/GenBank/DDBJ whole genome shotgun (WGS) entry which is preliminary data.</text>
</comment>
<keyword evidence="11" id="KW-1185">Reference proteome</keyword>
<dbReference type="Proteomes" id="UP000320333">
    <property type="component" value="Unassembled WGS sequence"/>
</dbReference>
<feature type="transmembrane region" description="Helical" evidence="9">
    <location>
        <begin position="122"/>
        <end position="143"/>
    </location>
</feature>
<dbReference type="PANTHER" id="PTHR22914:SF9">
    <property type="entry name" value="CHITIN SYNTHASE 1"/>
    <property type="match status" value="1"/>
</dbReference>
<dbReference type="GO" id="GO:0030428">
    <property type="term" value="C:cell septum"/>
    <property type="evidence" value="ECO:0007669"/>
    <property type="project" value="TreeGrafter"/>
</dbReference>
<evidence type="ECO:0000256" key="8">
    <source>
        <dbReference type="ARBA" id="ARBA00023316"/>
    </source>
</evidence>
<feature type="transmembrane region" description="Helical" evidence="9">
    <location>
        <begin position="237"/>
        <end position="253"/>
    </location>
</feature>
<evidence type="ECO:0000256" key="9">
    <source>
        <dbReference type="RuleBase" id="RU366040"/>
    </source>
</evidence>
<evidence type="ECO:0000256" key="7">
    <source>
        <dbReference type="ARBA" id="ARBA00023136"/>
    </source>
</evidence>
<gene>
    <name evidence="10" type="ORF">CcCBS67573_g10008</name>
</gene>